<dbReference type="EMBL" id="CAJNBL010000006">
    <property type="protein sequence ID" value="CAE6698676.1"/>
    <property type="molecule type" value="Genomic_DNA"/>
</dbReference>
<evidence type="ECO:0000256" key="8">
    <source>
        <dbReference type="SAM" id="Phobius"/>
    </source>
</evidence>
<dbReference type="Proteomes" id="UP000675882">
    <property type="component" value="Unassembled WGS sequence"/>
</dbReference>
<dbReference type="InterPro" id="IPR051605">
    <property type="entry name" value="CstA"/>
</dbReference>
<comment type="subcellular location">
    <subcellularLocation>
        <location evidence="1">Cell membrane</location>
        <topology evidence="1">Multi-pass membrane protein</topology>
    </subcellularLocation>
</comment>
<feature type="transmembrane region" description="Helical" evidence="8">
    <location>
        <begin position="223"/>
        <end position="240"/>
    </location>
</feature>
<evidence type="ECO:0000313" key="10">
    <source>
        <dbReference type="EMBL" id="CAE6698676.1"/>
    </source>
</evidence>
<dbReference type="RefSeq" id="WP_213035323.1">
    <property type="nucleotide sequence ID" value="NZ_CAJNBL010000006.1"/>
</dbReference>
<accession>A0A916BF66</accession>
<dbReference type="PANTHER" id="PTHR30252">
    <property type="entry name" value="INNER MEMBRANE PEPTIDE TRANSPORTER"/>
    <property type="match status" value="1"/>
</dbReference>
<sequence>MKKSLLSLLVWLAVAMLGATAVSGIALNRGETVNALWFVTAALCIYAIGYRFYAVWIATKVLLVDPSRATPAERLNNGHDYVPTNRWVVFGHHFAAIAGPGPLVGPTLAAQFGYLPGTLWILFGAVLGGCVQDMVTLFNSTRRNGRSLGQMARDELGAIGGIAALITTLFIMIILIAVLGLVVVNAMKHSPWATSTVAATIPIAMLVGVYMHSIRPGRVLEGSLLGLILLLLAVAGGGWVEQQPVLRELFDYSGLPLAWAVIAYGFAAAILPVWLLLAPRDYLSTYMKLGTVILLMLAIVWMQPSVKMPAFTQFIDGTGPIFGGTLFPFVFITIACGAISGFHALIASGTTPKLLSNERDIRMIGYGGMALESFVAIMAMIAATVLDPGVFFAINSPAGVVGKEAAEAVAKISSWGFPVTVEQMDLLARQMGEATLFARTGGAPSLAVGMASIFGSAFGQGMLALWYHFAIMFEAIFILTTLDAGTRVGRFMLQDMLGNIWEPLGRTSWYPSVLLSSGIVVAAWGYFLYIGVIDPNGGVNILWPLFGIANQILAAIALCVATGILVKSGKLKYVWITALPLFWLVIITTSAVWEKISSSDVRVGLIAAADDLAAKLASGILSPEKAASAPQLIFNQRLDAVLAVFFACMLWVIVLDMVRVCFRYLYGKPVPPLSEASYQLTRLEKA</sequence>
<feature type="domain" description="CstA N-terminal" evidence="9">
    <location>
        <begin position="34"/>
        <end position="591"/>
    </location>
</feature>
<comment type="similarity">
    <text evidence="2">Belongs to the peptide transporter carbon starvation (CstA) (TC 2.A.114) family.</text>
</comment>
<feature type="transmembrane region" description="Helical" evidence="8">
    <location>
        <begin position="192"/>
        <end position="211"/>
    </location>
</feature>
<gene>
    <name evidence="10" type="primary">cstA</name>
    <name evidence="10" type="ORF">NTGZN8_140059</name>
</gene>
<evidence type="ECO:0000313" key="11">
    <source>
        <dbReference type="Proteomes" id="UP000675882"/>
    </source>
</evidence>
<evidence type="ECO:0000256" key="4">
    <source>
        <dbReference type="ARBA" id="ARBA00022475"/>
    </source>
</evidence>
<dbReference type="GO" id="GO:0005886">
    <property type="term" value="C:plasma membrane"/>
    <property type="evidence" value="ECO:0007669"/>
    <property type="project" value="UniProtKB-SubCell"/>
</dbReference>
<reference evidence="10" key="1">
    <citation type="submission" date="2021-02" db="EMBL/GenBank/DDBJ databases">
        <authorList>
            <person name="Han P."/>
        </authorList>
    </citation>
    <scope>NUCLEOTIDE SEQUENCE</scope>
    <source>
        <strain evidence="10">Candidatus Nitrotoga sp. ZN8</strain>
    </source>
</reference>
<evidence type="ECO:0000256" key="7">
    <source>
        <dbReference type="ARBA" id="ARBA00023136"/>
    </source>
</evidence>
<protein>
    <submittedName>
        <fullName evidence="10">Carbon starvation protein A</fullName>
    </submittedName>
</protein>
<feature type="transmembrane region" description="Helical" evidence="8">
    <location>
        <begin position="289"/>
        <end position="306"/>
    </location>
</feature>
<keyword evidence="4" id="KW-1003">Cell membrane</keyword>
<evidence type="ECO:0000256" key="1">
    <source>
        <dbReference type="ARBA" id="ARBA00004651"/>
    </source>
</evidence>
<dbReference type="GO" id="GO:0009267">
    <property type="term" value="P:cellular response to starvation"/>
    <property type="evidence" value="ECO:0007669"/>
    <property type="project" value="InterPro"/>
</dbReference>
<dbReference type="AlphaFoldDB" id="A0A916BF66"/>
<keyword evidence="6 8" id="KW-1133">Transmembrane helix</keyword>
<evidence type="ECO:0000256" key="3">
    <source>
        <dbReference type="ARBA" id="ARBA00022448"/>
    </source>
</evidence>
<feature type="transmembrane region" description="Helical" evidence="8">
    <location>
        <begin position="573"/>
        <end position="593"/>
    </location>
</feature>
<comment type="caution">
    <text evidence="10">The sequence shown here is derived from an EMBL/GenBank/DDBJ whole genome shotgun (WGS) entry which is preliminary data.</text>
</comment>
<keyword evidence="3" id="KW-0813">Transport</keyword>
<feature type="transmembrane region" description="Helical" evidence="8">
    <location>
        <begin position="34"/>
        <end position="53"/>
    </location>
</feature>
<evidence type="ECO:0000256" key="5">
    <source>
        <dbReference type="ARBA" id="ARBA00022692"/>
    </source>
</evidence>
<dbReference type="PANTHER" id="PTHR30252:SF3">
    <property type="entry name" value="PYRUVATE_PROTON SYMPORTER BTST"/>
    <property type="match status" value="1"/>
</dbReference>
<evidence type="ECO:0000259" key="9">
    <source>
        <dbReference type="Pfam" id="PF02554"/>
    </source>
</evidence>
<evidence type="ECO:0000256" key="6">
    <source>
        <dbReference type="ARBA" id="ARBA00022989"/>
    </source>
</evidence>
<feature type="transmembrane region" description="Helical" evidence="8">
    <location>
        <begin position="366"/>
        <end position="386"/>
    </location>
</feature>
<feature type="transmembrane region" description="Helical" evidence="8">
    <location>
        <begin position="640"/>
        <end position="658"/>
    </location>
</feature>
<dbReference type="InterPro" id="IPR003706">
    <property type="entry name" value="CstA_N"/>
</dbReference>
<keyword evidence="11" id="KW-1185">Reference proteome</keyword>
<feature type="transmembrane region" description="Helical" evidence="8">
    <location>
        <begin position="541"/>
        <end position="566"/>
    </location>
</feature>
<keyword evidence="5 8" id="KW-0812">Transmembrane</keyword>
<proteinExistence type="inferred from homology"/>
<name>A0A916BF66_9PROT</name>
<feature type="transmembrane region" description="Helical" evidence="8">
    <location>
        <begin position="465"/>
        <end position="486"/>
    </location>
</feature>
<evidence type="ECO:0000256" key="2">
    <source>
        <dbReference type="ARBA" id="ARBA00007755"/>
    </source>
</evidence>
<organism evidence="10 11">
    <name type="scientific">Candidatus Nitrotoga fabula</name>
    <dbReference type="NCBI Taxonomy" id="2182327"/>
    <lineage>
        <taxon>Bacteria</taxon>
        <taxon>Pseudomonadati</taxon>
        <taxon>Pseudomonadota</taxon>
        <taxon>Betaproteobacteria</taxon>
        <taxon>Nitrosomonadales</taxon>
        <taxon>Gallionellaceae</taxon>
        <taxon>Candidatus Nitrotoga</taxon>
    </lineage>
</organism>
<feature type="transmembrane region" description="Helical" evidence="8">
    <location>
        <begin position="507"/>
        <end position="529"/>
    </location>
</feature>
<feature type="transmembrane region" description="Helical" evidence="8">
    <location>
        <begin position="120"/>
        <end position="138"/>
    </location>
</feature>
<feature type="transmembrane region" description="Helical" evidence="8">
    <location>
        <begin position="159"/>
        <end position="186"/>
    </location>
</feature>
<feature type="transmembrane region" description="Helical" evidence="8">
    <location>
        <begin position="326"/>
        <end position="346"/>
    </location>
</feature>
<feature type="transmembrane region" description="Helical" evidence="8">
    <location>
        <begin position="252"/>
        <end position="277"/>
    </location>
</feature>
<keyword evidence="7 8" id="KW-0472">Membrane</keyword>
<feature type="transmembrane region" description="Helical" evidence="8">
    <location>
        <begin position="94"/>
        <end position="114"/>
    </location>
</feature>
<dbReference type="Pfam" id="PF02554">
    <property type="entry name" value="CstA"/>
    <property type="match status" value="1"/>
</dbReference>